<dbReference type="InterPro" id="IPR055999">
    <property type="entry name" value="DUF7577"/>
</dbReference>
<proteinExistence type="predicted"/>
<dbReference type="Proteomes" id="UP000179037">
    <property type="component" value="Unassembled WGS sequence"/>
</dbReference>
<comment type="caution">
    <text evidence="3">The sequence shown here is derived from an EMBL/GenBank/DDBJ whole genome shotgun (WGS) entry which is preliminary data.</text>
</comment>
<gene>
    <name evidence="3" type="ORF">A3A87_01495</name>
</gene>
<protein>
    <submittedName>
        <fullName evidence="3">Uncharacterized protein</fullName>
    </submittedName>
</protein>
<dbReference type="EMBL" id="MFTC01000080">
    <property type="protein sequence ID" value="OGI50024.1"/>
    <property type="molecule type" value="Genomic_DNA"/>
</dbReference>
<evidence type="ECO:0000313" key="3">
    <source>
        <dbReference type="EMBL" id="OGI50024.1"/>
    </source>
</evidence>
<sequence length="105" mass="11761">MLRLCTAANLPEAHLLLHQLVHAGIEARVFNEHAQGGLGELPFTHTYPEIWIMEPAQEARAREILAEFERAPVSSFPKRCASCGETNPPAFEICWHCGKPLDRES</sequence>
<dbReference type="STRING" id="1817768.A3A87_01495"/>
<evidence type="ECO:0000313" key="4">
    <source>
        <dbReference type="Proteomes" id="UP000179037"/>
    </source>
</evidence>
<reference evidence="3 4" key="1">
    <citation type="journal article" date="2016" name="Nat. Commun.">
        <title>Thousands of microbial genomes shed light on interconnected biogeochemical processes in an aquifer system.</title>
        <authorList>
            <person name="Anantharaman K."/>
            <person name="Brown C.T."/>
            <person name="Hug L.A."/>
            <person name="Sharon I."/>
            <person name="Castelle C.J."/>
            <person name="Probst A.J."/>
            <person name="Thomas B.C."/>
            <person name="Singh A."/>
            <person name="Wilkins M.J."/>
            <person name="Karaoz U."/>
            <person name="Brodie E.L."/>
            <person name="Williams K.H."/>
            <person name="Hubbard S.S."/>
            <person name="Banfield J.F."/>
        </authorList>
    </citation>
    <scope>NUCLEOTIDE SEQUENCE [LARGE SCALE GENOMIC DNA]</scope>
</reference>
<organism evidence="3 4">
    <name type="scientific">Candidatus Muproteobacteria bacterium RIFCSPLOWO2_01_FULL_60_18</name>
    <dbReference type="NCBI Taxonomy" id="1817768"/>
    <lineage>
        <taxon>Bacteria</taxon>
        <taxon>Pseudomonadati</taxon>
        <taxon>Pseudomonadota</taxon>
        <taxon>Candidatus Muproteobacteria</taxon>
    </lineage>
</organism>
<evidence type="ECO:0000259" key="2">
    <source>
        <dbReference type="Pfam" id="PF24463"/>
    </source>
</evidence>
<dbReference type="AlphaFoldDB" id="A0A1F6TY14"/>
<name>A0A1F6TY14_9PROT</name>
<accession>A0A1F6TY14</accession>
<dbReference type="InterPro" id="IPR018551">
    <property type="entry name" value="DUF2007"/>
</dbReference>
<dbReference type="Pfam" id="PF09413">
    <property type="entry name" value="DUF2007"/>
    <property type="match status" value="1"/>
</dbReference>
<feature type="domain" description="DUF2007" evidence="1">
    <location>
        <begin position="1"/>
        <end position="69"/>
    </location>
</feature>
<evidence type="ECO:0000259" key="1">
    <source>
        <dbReference type="Pfam" id="PF09413"/>
    </source>
</evidence>
<dbReference type="Pfam" id="PF24463">
    <property type="entry name" value="DUF7577"/>
    <property type="match status" value="1"/>
</dbReference>
<feature type="domain" description="DUF7577" evidence="2">
    <location>
        <begin position="79"/>
        <end position="101"/>
    </location>
</feature>